<proteinExistence type="predicted"/>
<dbReference type="RefSeq" id="WP_382392996.1">
    <property type="nucleotide sequence ID" value="NZ_JBHUNA010000018.1"/>
</dbReference>
<sequence>MSPTVAKPRSKPHALLAYEALFRQLLANYRHHEAIVSEYKREKAGYDGERNVDYKLSTFPQKGFYVFQGIRLENPPFHFQIDTLILTRRLIYILEIKNQQGTLKYDSKLKQMIQEIDGKIISHKDPILQAEAQKTQLREWLAMHGIFNIPIVGLVVIAYPSTIIENVREDPDVYNQIIHRESLHQHLTRLSNNHPDNILTNAQLKKLCHTLKAKDIPLWTDVLAKHGVSDRHLIKGTPCQQCGYAPIQRLNKNWKCPKCSSINPKAHERTILDHFLLHQQTITNKECRNLLQIDSPRMAYNFLNSMNLRKSGNNRGRIYYSPSIQSFPQNSKVPVNFQHHFAKLSLD</sequence>
<protein>
    <submittedName>
        <fullName evidence="2">Nuclease-related domain-containing protein</fullName>
    </submittedName>
</protein>
<evidence type="ECO:0000259" key="1">
    <source>
        <dbReference type="PROSITE" id="PS50965"/>
    </source>
</evidence>
<name>A0ABW5V526_9BACI</name>
<dbReference type="Pfam" id="PF08378">
    <property type="entry name" value="NERD"/>
    <property type="match status" value="1"/>
</dbReference>
<gene>
    <name evidence="2" type="ORF">ACFSUO_08345</name>
</gene>
<dbReference type="PROSITE" id="PS50965">
    <property type="entry name" value="NERD"/>
    <property type="match status" value="1"/>
</dbReference>
<accession>A0ABW5V526</accession>
<feature type="domain" description="NERD" evidence="1">
    <location>
        <begin position="44"/>
        <end position="160"/>
    </location>
</feature>
<evidence type="ECO:0000313" key="3">
    <source>
        <dbReference type="Proteomes" id="UP001597502"/>
    </source>
</evidence>
<dbReference type="Proteomes" id="UP001597502">
    <property type="component" value="Unassembled WGS sequence"/>
</dbReference>
<dbReference type="EMBL" id="JBHUNA010000018">
    <property type="protein sequence ID" value="MFD2760976.1"/>
    <property type="molecule type" value="Genomic_DNA"/>
</dbReference>
<dbReference type="InterPro" id="IPR011528">
    <property type="entry name" value="NERD"/>
</dbReference>
<comment type="caution">
    <text evidence="2">The sequence shown here is derived from an EMBL/GenBank/DDBJ whole genome shotgun (WGS) entry which is preliminary data.</text>
</comment>
<keyword evidence="3" id="KW-1185">Reference proteome</keyword>
<reference evidence="3" key="1">
    <citation type="journal article" date="2019" name="Int. J. Syst. Evol. Microbiol.">
        <title>The Global Catalogue of Microorganisms (GCM) 10K type strain sequencing project: providing services to taxonomists for standard genome sequencing and annotation.</title>
        <authorList>
            <consortium name="The Broad Institute Genomics Platform"/>
            <consortium name="The Broad Institute Genome Sequencing Center for Infectious Disease"/>
            <person name="Wu L."/>
            <person name="Ma J."/>
        </authorList>
    </citation>
    <scope>NUCLEOTIDE SEQUENCE [LARGE SCALE GENOMIC DNA]</scope>
    <source>
        <strain evidence="3">TISTR 1535</strain>
    </source>
</reference>
<evidence type="ECO:0000313" key="2">
    <source>
        <dbReference type="EMBL" id="MFD2760976.1"/>
    </source>
</evidence>
<organism evidence="2 3">
    <name type="scientific">Lentibacillus juripiscarius</name>
    <dbReference type="NCBI Taxonomy" id="257446"/>
    <lineage>
        <taxon>Bacteria</taxon>
        <taxon>Bacillati</taxon>
        <taxon>Bacillota</taxon>
        <taxon>Bacilli</taxon>
        <taxon>Bacillales</taxon>
        <taxon>Bacillaceae</taxon>
        <taxon>Lentibacillus</taxon>
    </lineage>
</organism>